<reference evidence="1" key="1">
    <citation type="journal article" date="2015" name="Nature">
        <title>Complex archaea that bridge the gap between prokaryotes and eukaryotes.</title>
        <authorList>
            <person name="Spang A."/>
            <person name="Saw J.H."/>
            <person name="Jorgensen S.L."/>
            <person name="Zaremba-Niedzwiedzka K."/>
            <person name="Martijn J."/>
            <person name="Lind A.E."/>
            <person name="van Eijk R."/>
            <person name="Schleper C."/>
            <person name="Guy L."/>
            <person name="Ettema T.J."/>
        </authorList>
    </citation>
    <scope>NUCLEOTIDE SEQUENCE</scope>
</reference>
<evidence type="ECO:0000313" key="1">
    <source>
        <dbReference type="EMBL" id="KKL95985.1"/>
    </source>
</evidence>
<organism evidence="1">
    <name type="scientific">marine sediment metagenome</name>
    <dbReference type="NCBI Taxonomy" id="412755"/>
    <lineage>
        <taxon>unclassified sequences</taxon>
        <taxon>metagenomes</taxon>
        <taxon>ecological metagenomes</taxon>
    </lineage>
</organism>
<accession>A0A0F9IQI5</accession>
<dbReference type="AlphaFoldDB" id="A0A0F9IQI5"/>
<name>A0A0F9IQI5_9ZZZZ</name>
<comment type="caution">
    <text evidence="1">The sequence shown here is derived from an EMBL/GenBank/DDBJ whole genome shotgun (WGS) entry which is preliminary data.</text>
</comment>
<sequence>MQTIMPSPQSFQDKLAKLRENRLFEIIVV</sequence>
<gene>
    <name evidence="1" type="ORF">LCGC14_1849040</name>
</gene>
<protein>
    <submittedName>
        <fullName evidence="1">Uncharacterized protein</fullName>
    </submittedName>
</protein>
<dbReference type="EMBL" id="LAZR01018548">
    <property type="protein sequence ID" value="KKL95985.1"/>
    <property type="molecule type" value="Genomic_DNA"/>
</dbReference>
<feature type="non-terminal residue" evidence="1">
    <location>
        <position position="29"/>
    </location>
</feature>
<proteinExistence type="predicted"/>